<dbReference type="InParanoid" id="A0A136J7F3"/>
<sequence length="258" mass="29475">MSDMYLFANVNFVPGHYGDWQAAYDKLAEYVWSEEKTTKTYYFGIPFDYASDVANTTLMFAFEVYENMEASSSAASRTHLNPVLTMPEVLSPSFTHAAIQALTDIHLKSPTMGTFLKTALPCMTTGLDLAYYSYAAGFLDRPGDRRECGVMHDMRIHCTTAEGRGIVETALRDQVEPGLLRMEGGGAVENGVYTWLVCRSNNDDREVRVYSRFRSAEDLERYLRMPEVQQFWREHGQKEVATMEQRGYVPNHKGWLHR</sequence>
<dbReference type="AlphaFoldDB" id="A0A136J7F3"/>
<dbReference type="Gene3D" id="3.30.70.100">
    <property type="match status" value="1"/>
</dbReference>
<proteinExistence type="predicted"/>
<protein>
    <recommendedName>
        <fullName evidence="1">ABM domain-containing protein</fullName>
    </recommendedName>
</protein>
<reference evidence="3" key="1">
    <citation type="submission" date="2016-02" db="EMBL/GenBank/DDBJ databases">
        <title>Draft genome sequence of Microdochium bolleyi, a fungal endophyte of beachgrass.</title>
        <authorList>
            <consortium name="DOE Joint Genome Institute"/>
            <person name="David A.S."/>
            <person name="May G."/>
            <person name="Haridas S."/>
            <person name="Lim J."/>
            <person name="Wang M."/>
            <person name="Labutti K."/>
            <person name="Lipzen A."/>
            <person name="Barry K."/>
            <person name="Grigoriev I.V."/>
        </authorList>
    </citation>
    <scope>NUCLEOTIDE SEQUENCE [LARGE SCALE GENOMIC DNA]</scope>
    <source>
        <strain evidence="3">J235TASD1</strain>
    </source>
</reference>
<name>A0A136J7F3_9PEZI</name>
<dbReference type="SUPFAM" id="SSF54909">
    <property type="entry name" value="Dimeric alpha+beta barrel"/>
    <property type="match status" value="1"/>
</dbReference>
<evidence type="ECO:0000259" key="1">
    <source>
        <dbReference type="Pfam" id="PF03992"/>
    </source>
</evidence>
<dbReference type="EMBL" id="KQ964248">
    <property type="protein sequence ID" value="KXJ93103.1"/>
    <property type="molecule type" value="Genomic_DNA"/>
</dbReference>
<keyword evidence="3" id="KW-1185">Reference proteome</keyword>
<dbReference type="InterPro" id="IPR007138">
    <property type="entry name" value="ABM_dom"/>
</dbReference>
<organism evidence="2 3">
    <name type="scientific">Microdochium bolleyi</name>
    <dbReference type="NCBI Taxonomy" id="196109"/>
    <lineage>
        <taxon>Eukaryota</taxon>
        <taxon>Fungi</taxon>
        <taxon>Dikarya</taxon>
        <taxon>Ascomycota</taxon>
        <taxon>Pezizomycotina</taxon>
        <taxon>Sordariomycetes</taxon>
        <taxon>Xylariomycetidae</taxon>
        <taxon>Xylariales</taxon>
        <taxon>Microdochiaceae</taxon>
        <taxon>Microdochium</taxon>
    </lineage>
</organism>
<evidence type="ECO:0000313" key="2">
    <source>
        <dbReference type="EMBL" id="KXJ93103.1"/>
    </source>
</evidence>
<dbReference type="InterPro" id="IPR011008">
    <property type="entry name" value="Dimeric_a/b-barrel"/>
</dbReference>
<dbReference type="Proteomes" id="UP000070501">
    <property type="component" value="Unassembled WGS sequence"/>
</dbReference>
<evidence type="ECO:0000313" key="3">
    <source>
        <dbReference type="Proteomes" id="UP000070501"/>
    </source>
</evidence>
<dbReference type="Pfam" id="PF03992">
    <property type="entry name" value="ABM"/>
    <property type="match status" value="1"/>
</dbReference>
<accession>A0A136J7F3</accession>
<gene>
    <name evidence="2" type="ORF">Micbo1qcDRAFT_174205</name>
</gene>
<dbReference type="OrthoDB" id="5328688at2759"/>
<feature type="domain" description="ABM" evidence="1">
    <location>
        <begin position="188"/>
        <end position="231"/>
    </location>
</feature>